<proteinExistence type="predicted"/>
<protein>
    <submittedName>
        <fullName evidence="1">Uncharacterized protein</fullName>
    </submittedName>
</protein>
<keyword evidence="2" id="KW-1185">Reference proteome</keyword>
<gene>
    <name evidence="1" type="ORF">Mal33_10340</name>
</gene>
<reference evidence="1 2" key="1">
    <citation type="submission" date="2019-02" db="EMBL/GenBank/DDBJ databases">
        <title>Deep-cultivation of Planctomycetes and their phenomic and genomic characterization uncovers novel biology.</title>
        <authorList>
            <person name="Wiegand S."/>
            <person name="Jogler M."/>
            <person name="Boedeker C."/>
            <person name="Pinto D."/>
            <person name="Vollmers J."/>
            <person name="Rivas-Marin E."/>
            <person name="Kohn T."/>
            <person name="Peeters S.H."/>
            <person name="Heuer A."/>
            <person name="Rast P."/>
            <person name="Oberbeckmann S."/>
            <person name="Bunk B."/>
            <person name="Jeske O."/>
            <person name="Meyerdierks A."/>
            <person name="Storesund J.E."/>
            <person name="Kallscheuer N."/>
            <person name="Luecker S."/>
            <person name="Lage O.M."/>
            <person name="Pohl T."/>
            <person name="Merkel B.J."/>
            <person name="Hornburger P."/>
            <person name="Mueller R.-W."/>
            <person name="Bruemmer F."/>
            <person name="Labrenz M."/>
            <person name="Spormann A.M."/>
            <person name="Op den Camp H."/>
            <person name="Overmann J."/>
            <person name="Amann R."/>
            <person name="Jetten M.S.M."/>
            <person name="Mascher T."/>
            <person name="Medema M.H."/>
            <person name="Devos D.P."/>
            <person name="Kaster A.-K."/>
            <person name="Ovreas L."/>
            <person name="Rohde M."/>
            <person name="Galperin M.Y."/>
            <person name="Jogler C."/>
        </authorList>
    </citation>
    <scope>NUCLEOTIDE SEQUENCE [LARGE SCALE GENOMIC DNA]</scope>
    <source>
        <strain evidence="1 2">Mal33</strain>
    </source>
</reference>
<dbReference type="EMBL" id="CP036318">
    <property type="protein sequence ID" value="QDV55065.1"/>
    <property type="molecule type" value="Genomic_DNA"/>
</dbReference>
<organism evidence="1 2">
    <name type="scientific">Rosistilla oblonga</name>
    <dbReference type="NCBI Taxonomy" id="2527990"/>
    <lineage>
        <taxon>Bacteria</taxon>
        <taxon>Pseudomonadati</taxon>
        <taxon>Planctomycetota</taxon>
        <taxon>Planctomycetia</taxon>
        <taxon>Pirellulales</taxon>
        <taxon>Pirellulaceae</taxon>
        <taxon>Rosistilla</taxon>
    </lineage>
</organism>
<evidence type="ECO:0000313" key="2">
    <source>
        <dbReference type="Proteomes" id="UP000316770"/>
    </source>
</evidence>
<accession>A0A518IPP1</accession>
<evidence type="ECO:0000313" key="1">
    <source>
        <dbReference type="EMBL" id="QDV55065.1"/>
    </source>
</evidence>
<name>A0A518IPP1_9BACT</name>
<dbReference type="Proteomes" id="UP000316770">
    <property type="component" value="Chromosome"/>
</dbReference>
<dbReference type="AlphaFoldDB" id="A0A518IPP1"/>
<sequence length="102" mass="11136">MWAGEVLGIFTRSAKQGGSENKRLASFSGKSYHKVGPARICRAPPPRTSLRLFDPPLPNFVCWRVKLAVLHAVKLKGTLRESRLASEAGVGEVVFGKTFVAQ</sequence>